<dbReference type="RefSeq" id="WP_036177863.1">
    <property type="nucleotide sequence ID" value="NZ_AVCZ01000027.1"/>
</dbReference>
<dbReference type="eggNOG" id="ENOG502ZEK2">
    <property type="taxonomic scope" value="Bacteria"/>
</dbReference>
<evidence type="ECO:0000313" key="1">
    <source>
        <dbReference type="EMBL" id="KGR90053.1"/>
    </source>
</evidence>
<gene>
    <name evidence="1" type="ORF">CD30_13845</name>
</gene>
<organism evidence="1 2">
    <name type="scientific">Ureibacillus massiliensis 4400831 = CIP 108448 = CCUG 49529</name>
    <dbReference type="NCBI Taxonomy" id="1211035"/>
    <lineage>
        <taxon>Bacteria</taxon>
        <taxon>Bacillati</taxon>
        <taxon>Bacillota</taxon>
        <taxon>Bacilli</taxon>
        <taxon>Bacillales</taxon>
        <taxon>Caryophanaceae</taxon>
        <taxon>Ureibacillus</taxon>
    </lineage>
</organism>
<protein>
    <submittedName>
        <fullName evidence="1">Uncharacterized protein</fullName>
    </submittedName>
</protein>
<proteinExistence type="predicted"/>
<sequence length="64" mass="7167">MSTDKVSIVPVKLESTSTSSTYAGRTPAKPICVIQANHMKVSFYPDVKNYVIQTVIRELRQHDS</sequence>
<dbReference type="EMBL" id="JPVQ01000027">
    <property type="protein sequence ID" value="KGR90053.1"/>
    <property type="molecule type" value="Genomic_DNA"/>
</dbReference>
<reference evidence="1 2" key="1">
    <citation type="submission" date="2014-02" db="EMBL/GenBank/DDBJ databases">
        <title>Draft genome sequence of Lysinibacillus massiliensis CCUG 49529.</title>
        <authorList>
            <person name="Zhang F."/>
            <person name="Wang G."/>
            <person name="Zhang L."/>
        </authorList>
    </citation>
    <scope>NUCLEOTIDE SEQUENCE [LARGE SCALE GENOMIC DNA]</scope>
    <source>
        <strain evidence="1 2">CCUG 49529</strain>
    </source>
</reference>
<accession>A0A0A3J4E4</accession>
<evidence type="ECO:0000313" key="2">
    <source>
        <dbReference type="Proteomes" id="UP000030595"/>
    </source>
</evidence>
<dbReference type="OrthoDB" id="2736337at2"/>
<name>A0A0A3J4E4_9BACL</name>
<dbReference type="AlphaFoldDB" id="A0A0A3J4E4"/>
<comment type="caution">
    <text evidence="1">The sequence shown here is derived from an EMBL/GenBank/DDBJ whole genome shotgun (WGS) entry which is preliminary data.</text>
</comment>
<dbReference type="Proteomes" id="UP000030595">
    <property type="component" value="Unassembled WGS sequence"/>
</dbReference>
<keyword evidence="2" id="KW-1185">Reference proteome</keyword>